<evidence type="ECO:0000259" key="13">
    <source>
        <dbReference type="Pfam" id="PF03895"/>
    </source>
</evidence>
<dbReference type="Gene3D" id="1.20.5.170">
    <property type="match status" value="1"/>
</dbReference>
<feature type="domain" description="Trimeric autotransporter adhesin YadA-like head" evidence="14">
    <location>
        <begin position="103"/>
        <end position="129"/>
    </location>
</feature>
<feature type="domain" description="Trimeric autotransporter adhesin YadA-like head" evidence="14">
    <location>
        <begin position="150"/>
        <end position="169"/>
    </location>
</feature>
<dbReference type="InterPro" id="IPR045584">
    <property type="entry name" value="Pilin-like"/>
</dbReference>
<evidence type="ECO:0000256" key="12">
    <source>
        <dbReference type="SAM" id="SignalP"/>
    </source>
</evidence>
<feature type="chain" id="PRO_5017020233" evidence="12">
    <location>
        <begin position="27"/>
        <end position="773"/>
    </location>
</feature>
<name>A0A377H3I9_9PAST</name>
<protein>
    <submittedName>
        <fullName evidence="16">Adhesin yadA</fullName>
    </submittedName>
</protein>
<dbReference type="SUPFAM" id="SSF101967">
    <property type="entry name" value="Adhesin YadA, collagen-binding domain"/>
    <property type="match status" value="3"/>
</dbReference>
<feature type="domain" description="Trimeric autotransporter adhesin YadA-like C-terminal membrane anchor" evidence="13">
    <location>
        <begin position="671"/>
        <end position="729"/>
    </location>
</feature>
<sequence>MSNNARKLIASAVTAGFVFVGVDAMAADPVLSGTVTNGGQAIGAGSQASSDGALAVGRNAKATGYIATAVGYATASGLYSFAGGVNAEATHNNTTALGHDAKATGAESTAIGNDAKAENDSTVAIGDRAKSKGIWGVALGSNSRAYADWSVSLGGNSAAHGSQSTALGYMASVEENGGMSVALGAWSYVKSSDGNVVSVGSDNLKRKIINVANGTADNDAVNKSQLDAVEAKINNKVDAVEAKINNKVDKGTVGPNGGQAIGAGSKANGAGALALGNASEADGYIATAVGYAHALDTYAVAMGVNAYAYNANGIAIGTLAKAGATNEDYANADIFDRIDPETGKPLYNVSPGGDPRNVRSGAIAIGNSAEAVGYRNTVIGEDAKAGIIIERDDYNHPNKFGLGAVGATAIGAAAIAGGSQATVVGNGAVAEGKLSVGMGTRSYTTGKADTAVGTYSVVTEDSAVALGAYARADHKNSVALGNSSITEDVKATASTTINGKEYTFAGGDQSQVVGTVSIGGKGVVGYTDTTNEGHWNDPAHYTNGNGRTDMDNAIYRTITNVAAGRINADSTDAINGSQLYAVMGATEENRKLIENNAINLAQTDHRINRRIDSVEEESRAGDAMNRKLIENNTFKLAQTDRRINRRIDSVEEESRAGDAMNAALAALKPLQYDPNEKFQVMVGTGRFKDKQGFALGVAHHINENLLLNAGAAYSGSKYKIWNAGITYRFGSSNQKAPVIKVSNDEQRIRSLEQENMMLKQRLAAIEAKLSKLK</sequence>
<keyword evidence="11" id="KW-0175">Coiled coil</keyword>
<evidence type="ECO:0000256" key="2">
    <source>
        <dbReference type="ARBA" id="ARBA00004442"/>
    </source>
</evidence>
<dbReference type="AlphaFoldDB" id="A0A377H3I9"/>
<dbReference type="InterPro" id="IPR011049">
    <property type="entry name" value="Serralysin-like_metalloprot_C"/>
</dbReference>
<proteinExistence type="inferred from homology"/>
<dbReference type="SUPFAM" id="SSF54523">
    <property type="entry name" value="Pili subunits"/>
    <property type="match status" value="1"/>
</dbReference>
<keyword evidence="7 12" id="KW-0732">Signal</keyword>
<feature type="domain" description="Trimeric autotransporter adhesin YadA-like stalk" evidence="15">
    <location>
        <begin position="558"/>
        <end position="599"/>
    </location>
</feature>
<feature type="domain" description="Trimeric autotransporter adhesin YadA-like head" evidence="14">
    <location>
        <begin position="75"/>
        <end position="101"/>
    </location>
</feature>
<comment type="similarity">
    <text evidence="3">Belongs to the autotransporter-2 (AT-2) (TC 1.B.40) family.</text>
</comment>
<evidence type="ECO:0000256" key="3">
    <source>
        <dbReference type="ARBA" id="ARBA00005848"/>
    </source>
</evidence>
<dbReference type="EMBL" id="UGGZ01000001">
    <property type="protein sequence ID" value="STO37133.1"/>
    <property type="molecule type" value="Genomic_DNA"/>
</dbReference>
<dbReference type="Gene3D" id="3.30.1300.30">
    <property type="entry name" value="GSPII I/J protein-like"/>
    <property type="match status" value="1"/>
</dbReference>
<feature type="domain" description="Trimeric autotransporter adhesin YadA-like head" evidence="14">
    <location>
        <begin position="260"/>
        <end position="278"/>
    </location>
</feature>
<evidence type="ECO:0000256" key="8">
    <source>
        <dbReference type="ARBA" id="ARBA00022927"/>
    </source>
</evidence>
<evidence type="ECO:0000256" key="11">
    <source>
        <dbReference type="SAM" id="Coils"/>
    </source>
</evidence>
<dbReference type="Proteomes" id="UP000254232">
    <property type="component" value="Unassembled WGS sequence"/>
</dbReference>
<accession>A0A377H3I9</accession>
<dbReference type="Pfam" id="PF05658">
    <property type="entry name" value="YadA_head"/>
    <property type="match status" value="8"/>
</dbReference>
<keyword evidence="9" id="KW-0472">Membrane</keyword>
<evidence type="ECO:0000256" key="6">
    <source>
        <dbReference type="ARBA" id="ARBA00022692"/>
    </source>
</evidence>
<evidence type="ECO:0000256" key="10">
    <source>
        <dbReference type="ARBA" id="ARBA00023237"/>
    </source>
</evidence>
<feature type="coiled-coil region" evidence="11">
    <location>
        <begin position="741"/>
        <end position="768"/>
    </location>
</feature>
<evidence type="ECO:0000259" key="14">
    <source>
        <dbReference type="Pfam" id="PF05658"/>
    </source>
</evidence>
<dbReference type="Pfam" id="PF05662">
    <property type="entry name" value="YadA_stalk"/>
    <property type="match status" value="2"/>
</dbReference>
<dbReference type="GO" id="GO:0009986">
    <property type="term" value="C:cell surface"/>
    <property type="evidence" value="ECO:0007669"/>
    <property type="project" value="UniProtKB-SubCell"/>
</dbReference>
<feature type="domain" description="Trimeric autotransporter adhesin YadA-like head" evidence="14">
    <location>
        <begin position="461"/>
        <end position="484"/>
    </location>
</feature>
<dbReference type="GO" id="GO:0009279">
    <property type="term" value="C:cell outer membrane"/>
    <property type="evidence" value="ECO:0007669"/>
    <property type="project" value="UniProtKB-SubCell"/>
</dbReference>
<evidence type="ECO:0000256" key="1">
    <source>
        <dbReference type="ARBA" id="ARBA00004241"/>
    </source>
</evidence>
<gene>
    <name evidence="16" type="primary">yadA_1</name>
    <name evidence="16" type="ORF">NCTC11413_00222</name>
</gene>
<dbReference type="CDD" id="cd12820">
    <property type="entry name" value="LbR_YadA-like"/>
    <property type="match status" value="1"/>
</dbReference>
<feature type="domain" description="Trimeric autotransporter adhesin YadA-like head" evidence="14">
    <location>
        <begin position="297"/>
        <end position="319"/>
    </location>
</feature>
<keyword evidence="4" id="KW-0813">Transport</keyword>
<dbReference type="InterPro" id="IPR008635">
    <property type="entry name" value="Coiled_stalk_dom"/>
</dbReference>
<evidence type="ECO:0000256" key="5">
    <source>
        <dbReference type="ARBA" id="ARBA00022452"/>
    </source>
</evidence>
<dbReference type="Pfam" id="PF03895">
    <property type="entry name" value="YadA_anchor"/>
    <property type="match status" value="1"/>
</dbReference>
<keyword evidence="10" id="KW-0998">Cell outer membrane</keyword>
<dbReference type="InterPro" id="IPR008640">
    <property type="entry name" value="Adhesin_Head_dom"/>
</dbReference>
<evidence type="ECO:0000256" key="9">
    <source>
        <dbReference type="ARBA" id="ARBA00023136"/>
    </source>
</evidence>
<dbReference type="Gene3D" id="2.150.10.10">
    <property type="entry name" value="Serralysin-like metalloprotease, C-terminal"/>
    <property type="match status" value="3"/>
</dbReference>
<evidence type="ECO:0000313" key="16">
    <source>
        <dbReference type="EMBL" id="STO37133.1"/>
    </source>
</evidence>
<evidence type="ECO:0000256" key="4">
    <source>
        <dbReference type="ARBA" id="ARBA00022448"/>
    </source>
</evidence>
<evidence type="ECO:0000313" key="17">
    <source>
        <dbReference type="Proteomes" id="UP000254232"/>
    </source>
</evidence>
<dbReference type="RefSeq" id="WP_018346752.1">
    <property type="nucleotide sequence ID" value="NZ_UGGZ01000001.1"/>
</dbReference>
<keyword evidence="8" id="KW-0653">Protein transport</keyword>
<evidence type="ECO:0000256" key="7">
    <source>
        <dbReference type="ARBA" id="ARBA00022729"/>
    </source>
</evidence>
<keyword evidence="6" id="KW-0812">Transmembrane</keyword>
<comment type="subcellular location">
    <subcellularLocation>
        <location evidence="2">Cell outer membrane</location>
    </subcellularLocation>
    <subcellularLocation>
        <location evidence="1">Cell surface</location>
    </subcellularLocation>
</comment>
<feature type="domain" description="Trimeric autotransporter adhesin YadA-like head" evidence="14">
    <location>
        <begin position="41"/>
        <end position="60"/>
    </location>
</feature>
<evidence type="ECO:0000259" key="15">
    <source>
        <dbReference type="Pfam" id="PF05662"/>
    </source>
</evidence>
<feature type="signal peptide" evidence="12">
    <location>
        <begin position="1"/>
        <end position="26"/>
    </location>
</feature>
<keyword evidence="5" id="KW-1134">Transmembrane beta strand</keyword>
<dbReference type="GO" id="GO:0015031">
    <property type="term" value="P:protein transport"/>
    <property type="evidence" value="ECO:0007669"/>
    <property type="project" value="UniProtKB-KW"/>
</dbReference>
<dbReference type="InterPro" id="IPR005594">
    <property type="entry name" value="YadA_C"/>
</dbReference>
<reference evidence="16 17" key="1">
    <citation type="submission" date="2018-06" db="EMBL/GenBank/DDBJ databases">
        <authorList>
            <consortium name="Pathogen Informatics"/>
            <person name="Doyle S."/>
        </authorList>
    </citation>
    <scope>NUCLEOTIDE SEQUENCE [LARGE SCALE GENOMIC DNA]</scope>
    <source>
        <strain evidence="16 17">NCTC11413</strain>
    </source>
</reference>
<feature type="domain" description="Trimeric autotransporter adhesin YadA-like head" evidence="14">
    <location>
        <begin position="430"/>
        <end position="456"/>
    </location>
</feature>
<organism evidence="16 17">
    <name type="scientific">Gallibacterium anatis</name>
    <dbReference type="NCBI Taxonomy" id="750"/>
    <lineage>
        <taxon>Bacteria</taxon>
        <taxon>Pseudomonadati</taxon>
        <taxon>Pseudomonadota</taxon>
        <taxon>Gammaproteobacteria</taxon>
        <taxon>Pasteurellales</taxon>
        <taxon>Pasteurellaceae</taxon>
        <taxon>Gallibacterium</taxon>
    </lineage>
</organism>
<feature type="domain" description="Trimeric autotransporter adhesin YadA-like stalk" evidence="15">
    <location>
        <begin position="207"/>
        <end position="246"/>
    </location>
</feature>